<evidence type="ECO:0000256" key="4">
    <source>
        <dbReference type="ARBA" id="ARBA00023136"/>
    </source>
</evidence>
<dbReference type="Pfam" id="PF07833">
    <property type="entry name" value="Cu_amine_oxidN1"/>
    <property type="match status" value="1"/>
</dbReference>
<feature type="signal peptide" evidence="8">
    <location>
        <begin position="1"/>
        <end position="25"/>
    </location>
</feature>
<feature type="region of interest" description="Disordered" evidence="7">
    <location>
        <begin position="145"/>
        <end position="174"/>
    </location>
</feature>
<keyword evidence="3" id="KW-0812">Transmembrane</keyword>
<evidence type="ECO:0000256" key="1">
    <source>
        <dbReference type="ARBA" id="ARBA00004442"/>
    </source>
</evidence>
<evidence type="ECO:0000256" key="2">
    <source>
        <dbReference type="ARBA" id="ARBA00022452"/>
    </source>
</evidence>
<sequence>MKSVAKMTTFFVLSCAIFTTNIASGQEVINNSPKIFIDNVEQAYDVMPQIENGRTLIPMRGVFETLGAEVQWDETTKTVKGKKENTEIALTIGSYFASQNNEKVQLEVQPKIVDGRTMIPLRFVSEALGAEVQWDQDTKKINIQTAKKEPVSEKVESTSKPAEPANKSTETAQRHISTEEAIALALKSSHDFELKQKALKKAEEQNDSFVVNLGHYSPSQIQTQKSLQLNRRWAEKQIELTEENIGVQVKNAIDAINLQKVELALTEETVKNYENKLKRVQTLYDTGMESKFNLDMAQKNLAQEKKQKQILEQNLENAYESLNELLGLPLDTRYTSDEDFDYKPLEIADIDQYAKSKVPSLPNIWYQEQQIELLELGLKLYEYNAGLDSYVVKQMDISSAKTSLASSKKNYEETIRSLYNQAKQIEENYKLQQIAIEKLNSSIKLLETQFNAGLITALDLEEQYLSLEQIEFALKKMAVQHNQLKVSIENPHLL</sequence>
<dbReference type="GO" id="GO:0015288">
    <property type="term" value="F:porin activity"/>
    <property type="evidence" value="ECO:0007669"/>
    <property type="project" value="TreeGrafter"/>
</dbReference>
<dbReference type="KEGG" id="gfe:Gferi_11420"/>
<evidence type="ECO:0000256" key="7">
    <source>
        <dbReference type="SAM" id="MobiDB-lite"/>
    </source>
</evidence>
<keyword evidence="2" id="KW-1134">Transmembrane beta strand</keyword>
<evidence type="ECO:0000313" key="11">
    <source>
        <dbReference type="Proteomes" id="UP000095743"/>
    </source>
</evidence>
<evidence type="ECO:0000256" key="6">
    <source>
        <dbReference type="SAM" id="Coils"/>
    </source>
</evidence>
<dbReference type="GO" id="GO:0015562">
    <property type="term" value="F:efflux transmembrane transporter activity"/>
    <property type="evidence" value="ECO:0007669"/>
    <property type="project" value="InterPro"/>
</dbReference>
<dbReference type="STRING" id="1424294.Gferi_11420"/>
<dbReference type="RefSeq" id="WP_069976563.1">
    <property type="nucleotide sequence ID" value="NZ_CP017269.1"/>
</dbReference>
<gene>
    <name evidence="10" type="ORF">Gferi_11420</name>
</gene>
<dbReference type="InterPro" id="IPR051906">
    <property type="entry name" value="TolC-like"/>
</dbReference>
<dbReference type="GO" id="GO:1990281">
    <property type="term" value="C:efflux pump complex"/>
    <property type="evidence" value="ECO:0007669"/>
    <property type="project" value="TreeGrafter"/>
</dbReference>
<dbReference type="PANTHER" id="PTHR30026:SF20">
    <property type="entry name" value="OUTER MEMBRANE PROTEIN TOLC"/>
    <property type="match status" value="1"/>
</dbReference>
<dbReference type="GO" id="GO:0009279">
    <property type="term" value="C:cell outer membrane"/>
    <property type="evidence" value="ECO:0007669"/>
    <property type="project" value="UniProtKB-SubCell"/>
</dbReference>
<feature type="coiled-coil region" evidence="6">
    <location>
        <begin position="408"/>
        <end position="442"/>
    </location>
</feature>
<dbReference type="InterPro" id="IPR012854">
    <property type="entry name" value="Cu_amine_oxidase-like_N"/>
</dbReference>
<dbReference type="SUPFAM" id="SSF55383">
    <property type="entry name" value="Copper amine oxidase, domain N"/>
    <property type="match status" value="1"/>
</dbReference>
<evidence type="ECO:0000256" key="5">
    <source>
        <dbReference type="ARBA" id="ARBA00023237"/>
    </source>
</evidence>
<feature type="domain" description="Copper amine oxidase-like N-terminal" evidence="9">
    <location>
        <begin position="37"/>
        <end position="143"/>
    </location>
</feature>
<dbReference type="SUPFAM" id="SSF56954">
    <property type="entry name" value="Outer membrane efflux proteins (OEP)"/>
    <property type="match status" value="1"/>
</dbReference>
<dbReference type="InterPro" id="IPR036582">
    <property type="entry name" value="Mao_N_sf"/>
</dbReference>
<keyword evidence="8" id="KW-0732">Signal</keyword>
<dbReference type="AlphaFoldDB" id="A0A1D8GGX1"/>
<dbReference type="PANTHER" id="PTHR30026">
    <property type="entry name" value="OUTER MEMBRANE PROTEIN TOLC"/>
    <property type="match status" value="1"/>
</dbReference>
<evidence type="ECO:0000259" key="9">
    <source>
        <dbReference type="Pfam" id="PF07833"/>
    </source>
</evidence>
<keyword evidence="5" id="KW-0998">Cell outer membrane</keyword>
<dbReference type="EMBL" id="CP017269">
    <property type="protein sequence ID" value="AOT70147.1"/>
    <property type="molecule type" value="Genomic_DNA"/>
</dbReference>
<comment type="subcellular location">
    <subcellularLocation>
        <location evidence="1">Cell outer membrane</location>
    </subcellularLocation>
</comment>
<feature type="chain" id="PRO_5009107424" description="Copper amine oxidase-like N-terminal domain-containing protein" evidence="8">
    <location>
        <begin position="26"/>
        <end position="494"/>
    </location>
</feature>
<name>A0A1D8GGX1_9FIRM</name>
<evidence type="ECO:0000313" key="10">
    <source>
        <dbReference type="EMBL" id="AOT70147.1"/>
    </source>
</evidence>
<evidence type="ECO:0000256" key="8">
    <source>
        <dbReference type="SAM" id="SignalP"/>
    </source>
</evidence>
<protein>
    <recommendedName>
        <fullName evidence="9">Copper amine oxidase-like N-terminal domain-containing protein</fullName>
    </recommendedName>
</protein>
<organism evidence="10 11">
    <name type="scientific">Geosporobacter ferrireducens</name>
    <dbReference type="NCBI Taxonomy" id="1424294"/>
    <lineage>
        <taxon>Bacteria</taxon>
        <taxon>Bacillati</taxon>
        <taxon>Bacillota</taxon>
        <taxon>Clostridia</taxon>
        <taxon>Peptostreptococcales</taxon>
        <taxon>Thermotaleaceae</taxon>
        <taxon>Geosporobacter</taxon>
    </lineage>
</organism>
<keyword evidence="11" id="KW-1185">Reference proteome</keyword>
<feature type="coiled-coil region" evidence="6">
    <location>
        <begin position="256"/>
        <end position="328"/>
    </location>
</feature>
<feature type="compositionally biased region" description="Basic and acidic residues" evidence="7">
    <location>
        <begin position="145"/>
        <end position="157"/>
    </location>
</feature>
<reference evidence="10 11" key="1">
    <citation type="submission" date="2016-09" db="EMBL/GenBank/DDBJ databases">
        <title>Genomic analysis reveals versatility of anaerobic energy metabolism of Geosporobacter ferrireducens IRF9 of phylum Firmicutes.</title>
        <authorList>
            <person name="Kim S.-J."/>
        </authorList>
    </citation>
    <scope>NUCLEOTIDE SEQUENCE [LARGE SCALE GENOMIC DNA]</scope>
    <source>
        <strain evidence="10 11">IRF9</strain>
    </source>
</reference>
<proteinExistence type="predicted"/>
<keyword evidence="6" id="KW-0175">Coiled coil</keyword>
<dbReference type="Proteomes" id="UP000095743">
    <property type="component" value="Chromosome"/>
</dbReference>
<dbReference type="OrthoDB" id="1954422at2"/>
<keyword evidence="4" id="KW-0472">Membrane</keyword>
<dbReference type="Gene3D" id="1.20.1600.10">
    <property type="entry name" value="Outer membrane efflux proteins (OEP)"/>
    <property type="match status" value="2"/>
</dbReference>
<dbReference type="Gene3D" id="3.30.457.10">
    <property type="entry name" value="Copper amine oxidase-like, N-terminal domain"/>
    <property type="match status" value="1"/>
</dbReference>
<evidence type="ECO:0000256" key="3">
    <source>
        <dbReference type="ARBA" id="ARBA00022692"/>
    </source>
</evidence>
<accession>A0A1D8GGX1</accession>